<reference evidence="2 3" key="1">
    <citation type="submission" date="2020-02" db="EMBL/GenBank/DDBJ databases">
        <title>Genome sequence of strain CCNWXJ40-4.</title>
        <authorList>
            <person name="Gao J."/>
            <person name="Sun J."/>
        </authorList>
    </citation>
    <scope>NUCLEOTIDE SEQUENCE [LARGE SCALE GENOMIC DNA]</scope>
    <source>
        <strain evidence="2 3">CCNWXJ 40-4</strain>
    </source>
</reference>
<dbReference type="SMART" id="SM00855">
    <property type="entry name" value="PGAM"/>
    <property type="match status" value="1"/>
</dbReference>
<dbReference type="Proteomes" id="UP001642900">
    <property type="component" value="Unassembled WGS sequence"/>
</dbReference>
<comment type="caution">
    <text evidence="2">The sequence shown here is derived from an EMBL/GenBank/DDBJ whole genome shotgun (WGS) entry which is preliminary data.</text>
</comment>
<dbReference type="EMBL" id="JAAKZF010000002">
    <property type="protein sequence ID" value="NGO50202.1"/>
    <property type="molecule type" value="Genomic_DNA"/>
</dbReference>
<evidence type="ECO:0000256" key="1">
    <source>
        <dbReference type="SAM" id="SignalP"/>
    </source>
</evidence>
<dbReference type="InterPro" id="IPR013078">
    <property type="entry name" value="His_Pase_superF_clade-1"/>
</dbReference>
<sequence length="184" mass="20004">MRRAFIVVFLLLIYAPAEATEAGWALLREGEQVVLLRHAIAPGAAEPARFKIEDCGTQRNLSDRGQQQARKIGSLFSARAAPTERVLSSRYCRALETGSIAFRDGEVEPFEALDLLSPDEEAAAAQNEAVMAEIRAYSGSGNLVMITHDENIKALTGVSAREGEAIIVRPTEQGLHVLGRVVFN</sequence>
<protein>
    <submittedName>
        <fullName evidence="2">Histidine phosphatase family protein</fullName>
    </submittedName>
</protein>
<dbReference type="AlphaFoldDB" id="A0A6G4W636"/>
<name>A0A6G4W636_9HYPH</name>
<dbReference type="SUPFAM" id="SSF53254">
    <property type="entry name" value="Phosphoglycerate mutase-like"/>
    <property type="match status" value="1"/>
</dbReference>
<feature type="chain" id="PRO_5026262660" evidence="1">
    <location>
        <begin position="20"/>
        <end position="184"/>
    </location>
</feature>
<organism evidence="2 3">
    <name type="scientific">Allomesorhizobium camelthorni</name>
    <dbReference type="NCBI Taxonomy" id="475069"/>
    <lineage>
        <taxon>Bacteria</taxon>
        <taxon>Pseudomonadati</taxon>
        <taxon>Pseudomonadota</taxon>
        <taxon>Alphaproteobacteria</taxon>
        <taxon>Hyphomicrobiales</taxon>
        <taxon>Phyllobacteriaceae</taxon>
        <taxon>Allomesorhizobium</taxon>
    </lineage>
</organism>
<feature type="signal peptide" evidence="1">
    <location>
        <begin position="1"/>
        <end position="19"/>
    </location>
</feature>
<gene>
    <name evidence="2" type="ORF">G6N73_03245</name>
</gene>
<keyword evidence="1" id="KW-0732">Signal</keyword>
<proteinExistence type="predicted"/>
<evidence type="ECO:0000313" key="2">
    <source>
        <dbReference type="EMBL" id="NGO50202.1"/>
    </source>
</evidence>
<dbReference type="RefSeq" id="WP_165023295.1">
    <property type="nucleotide sequence ID" value="NZ_JAAKZF010000002.1"/>
</dbReference>
<dbReference type="CDD" id="cd07040">
    <property type="entry name" value="HP"/>
    <property type="match status" value="1"/>
</dbReference>
<evidence type="ECO:0000313" key="3">
    <source>
        <dbReference type="Proteomes" id="UP001642900"/>
    </source>
</evidence>
<dbReference type="InterPro" id="IPR029033">
    <property type="entry name" value="His_PPase_superfam"/>
</dbReference>
<keyword evidence="3" id="KW-1185">Reference proteome</keyword>
<dbReference type="Gene3D" id="3.40.50.1240">
    <property type="entry name" value="Phosphoglycerate mutase-like"/>
    <property type="match status" value="1"/>
</dbReference>
<accession>A0A6G4W636</accession>